<dbReference type="Gene3D" id="1.25.40.10">
    <property type="entry name" value="Tetratricopeptide repeat domain"/>
    <property type="match status" value="1"/>
</dbReference>
<sequence length="224" mass="24885">MKWIIAIAIMGVVMIPLGPSAVVGANDLKKVKRLVARLQLELLQIKENSSKGAKEQLALLEPQNAKIKILEENNQKLTEIIRSLELKISLLDERLEKYESKSSSAQLSELNQLATVFALVSVGETNNVEPLVLELVNKGDNVQKDLLILLLAETQKNQGLIEQSLGYYGALISDYPQSPYLNRAIFEASELLGKMGHTEEQMSMLQALKESDGPYGEQARKKLE</sequence>
<gene>
    <name evidence="2" type="ORF">METZ01_LOCUS95753</name>
</gene>
<evidence type="ECO:0000256" key="1">
    <source>
        <dbReference type="SAM" id="Coils"/>
    </source>
</evidence>
<reference evidence="2" key="1">
    <citation type="submission" date="2018-05" db="EMBL/GenBank/DDBJ databases">
        <authorList>
            <person name="Lanie J.A."/>
            <person name="Ng W.-L."/>
            <person name="Kazmierczak K.M."/>
            <person name="Andrzejewski T.M."/>
            <person name="Davidsen T.M."/>
            <person name="Wayne K.J."/>
            <person name="Tettelin H."/>
            <person name="Glass J.I."/>
            <person name="Rusch D."/>
            <person name="Podicherti R."/>
            <person name="Tsui H.-C.T."/>
            <person name="Winkler M.E."/>
        </authorList>
    </citation>
    <scope>NUCLEOTIDE SEQUENCE</scope>
</reference>
<protein>
    <submittedName>
        <fullName evidence="2">Uncharacterized protein</fullName>
    </submittedName>
</protein>
<proteinExistence type="predicted"/>
<dbReference type="EMBL" id="UINC01009569">
    <property type="protein sequence ID" value="SVA42899.1"/>
    <property type="molecule type" value="Genomic_DNA"/>
</dbReference>
<keyword evidence="1" id="KW-0175">Coiled coil</keyword>
<dbReference type="AlphaFoldDB" id="A0A381VRF7"/>
<accession>A0A381VRF7</accession>
<dbReference type="InterPro" id="IPR011990">
    <property type="entry name" value="TPR-like_helical_dom_sf"/>
</dbReference>
<name>A0A381VRF7_9ZZZZ</name>
<feature type="coiled-coil region" evidence="1">
    <location>
        <begin position="28"/>
        <end position="101"/>
    </location>
</feature>
<organism evidence="2">
    <name type="scientific">marine metagenome</name>
    <dbReference type="NCBI Taxonomy" id="408172"/>
    <lineage>
        <taxon>unclassified sequences</taxon>
        <taxon>metagenomes</taxon>
        <taxon>ecological metagenomes</taxon>
    </lineage>
</organism>
<evidence type="ECO:0000313" key="2">
    <source>
        <dbReference type="EMBL" id="SVA42899.1"/>
    </source>
</evidence>